<feature type="compositionally biased region" description="Basic residues" evidence="1">
    <location>
        <begin position="19"/>
        <end position="31"/>
    </location>
</feature>
<evidence type="ECO:0000256" key="1">
    <source>
        <dbReference type="SAM" id="MobiDB-lite"/>
    </source>
</evidence>
<accession>A0A8J8P7Z6</accession>
<reference evidence="2" key="1">
    <citation type="submission" date="2019-06" db="EMBL/GenBank/DDBJ databases">
        <authorList>
            <person name="Zheng W."/>
        </authorList>
    </citation>
    <scope>NUCLEOTIDE SEQUENCE</scope>
    <source>
        <strain evidence="2">QDHG01</strain>
    </source>
</reference>
<proteinExistence type="predicted"/>
<feature type="compositionally biased region" description="Polar residues" evidence="1">
    <location>
        <begin position="498"/>
        <end position="518"/>
    </location>
</feature>
<dbReference type="InterPro" id="IPR013887">
    <property type="entry name" value="UPF0592"/>
</dbReference>
<name>A0A8J8P7Z6_HALGN</name>
<feature type="region of interest" description="Disordered" evidence="1">
    <location>
        <begin position="1"/>
        <end position="42"/>
    </location>
</feature>
<feature type="compositionally biased region" description="Low complexity" evidence="1">
    <location>
        <begin position="522"/>
        <end position="538"/>
    </location>
</feature>
<protein>
    <submittedName>
        <fullName evidence="2">Uncharacterized protein</fullName>
    </submittedName>
</protein>
<dbReference type="PANTHER" id="PTHR35397">
    <property type="entry name" value="C2 DOMAIN-CONTAINING PROTEIN-RELATED"/>
    <property type="match status" value="1"/>
</dbReference>
<evidence type="ECO:0000313" key="2">
    <source>
        <dbReference type="EMBL" id="TNV87191.1"/>
    </source>
</evidence>
<dbReference type="OrthoDB" id="296767at2759"/>
<dbReference type="EMBL" id="RRYP01000583">
    <property type="protein sequence ID" value="TNV87191.1"/>
    <property type="molecule type" value="Genomic_DNA"/>
</dbReference>
<organism evidence="2 3">
    <name type="scientific">Halteria grandinella</name>
    <dbReference type="NCBI Taxonomy" id="5974"/>
    <lineage>
        <taxon>Eukaryota</taxon>
        <taxon>Sar</taxon>
        <taxon>Alveolata</taxon>
        <taxon>Ciliophora</taxon>
        <taxon>Intramacronucleata</taxon>
        <taxon>Spirotrichea</taxon>
        <taxon>Stichotrichia</taxon>
        <taxon>Sporadotrichida</taxon>
        <taxon>Halteriidae</taxon>
        <taxon>Halteria</taxon>
    </lineage>
</organism>
<keyword evidence="3" id="KW-1185">Reference proteome</keyword>
<evidence type="ECO:0000313" key="3">
    <source>
        <dbReference type="Proteomes" id="UP000785679"/>
    </source>
</evidence>
<feature type="region of interest" description="Disordered" evidence="1">
    <location>
        <begin position="498"/>
        <end position="548"/>
    </location>
</feature>
<feature type="region of interest" description="Disordered" evidence="1">
    <location>
        <begin position="1463"/>
        <end position="1490"/>
    </location>
</feature>
<sequence length="1658" mass="191206">MGNCNQCLRAEDQKQGQSVKRKDKKKQKKPHPHGEAVITESDNSSVDLTSMSLIASRDKKQLKEGAKLCKYTRITYEDAFPETGGEELQYVLSQLDQDQVLTFQVHLKSFKLQQFNGVNQEMYLTTELGEDLVEKRNRLGLSKKRNIRKGPESEINPESIAPGQGGILEDATLSQNIDVTRGEGNHTRWESEHFRLGLEGSVEYTESDNHVKFEVECADIRRQFLVIQIFLASQPRKPIAYLSVEFLALALGPKKCDLEIRDMKTLKPMGKIQFEVDVRQYQTMGICIEELHCGVNGKEDRALFSQFKVITNNDVPRVSDPTQTLIGRFKKDKNLTQFKWKRSPDDLFNQHPLPEVHYDIAMETLKNSTIHMLLRVDAQFSEHQTEKVLQKIKMRDQRGKTTKQVGKRTDADVMLMMMSSDDHPGAVVVDSAQLVESSRSLSKMPNKTNSSQFVKGDEMSINSNHMSFHNAINDVTVQNDHEMVVQEEQERLIPNIRSATQESSGRMIQGKSSNNTNPPIYRRQTSSRISSSPETSMRATNSKSKRLSSVAAEIKMGLSDFFRKKTHNERKKSHMSSRDMHESAEFSRKMKGLLVEEHQQHEAFFEELKKEETRNSLHSNRTSVQIDAADYYRKYDAQEDNTQQHLGFNVVGECYLNFSKLLQSEMRKLEKRDSSILSQKMSLSIKKSNSQVRSTSKSAYKLSIKINPKNEDGELRIERKSFSEQLWHVGKVVGTVKGVFALQNIPTVQQMQLGILTESGVVLNSAPILLRDDKDGGFLGILKKNNRNENITQLIEFTKKLKKIDSYKDKKQIYRTFNEKERIINDIISILADGDSDLAAHGNPRMFKYSNELDMIRAQQAFIELGFHCLMFADVTRYEFRRDYYEMLSQVFLRDELKLNNVALLPEEMEGNYNARKSIDFNLMDSHIESSRDNTVVKSAKSSMRRNTHLKNSEVSKKVDVSPHRKMLLPPESAGAKAQLPEVKQEDPEDIQFERVKQEKVKIAQYYQKLLCQILDDCLIKFCRKDVEPFLRSYLEICISIGFFRVPRFQSIFLDCVNSQQNGSNLDQTRGHQVIPEWRNMNWEIDEESGVSVSGGAESGLVKLFDWNVHFYSHIPVSDEYTESMKFMRRIENNKKWQARVKKRSIAYFQIIRRWADYIKTTVQTNNLFWQDIPGYRVIVKSILLELKHRPITDYPDSLIETTLELIQNPDLLTVMMTVVFQKTNAYDSATLCTTMGLITKWMNHIEKQGLPFPSNFDFSFFFKGITVALEMDHSLSTPRTLNLLYRTLHYFPIEQRSVIVQEVFKRFFYQLFFNWAYNVRDIFIAFLLYQIEYLYIFRTTSYLTVALESQQPQMLPRQNSKRASQSPFGRNNAYQMLSIRSQVMGGGAGQDSSQGIQGGGQMNLDMLKLKRKDNFKKFASVIEKIEQQLQQNPNEAEESFDRSVSMKRFRVTSEMVQYGNRSMKTSPMSRGGGILPKQAKDEFPGPSKLSAQAQDKKRLQNQSFTVTHFIKSHDFYKRFVEDVETLEEYYKMQSGASVTTHNLIATQGQNAQDTQSLTANSATTQDLEKRYRKIMARIPKNLHIYVPSALDDFNRQLEEYELWRSQAVSSGAQRAIFKAAGLMAGSEFAILNILPEFNMEKNMPVEDDDNLEKKEEW</sequence>
<dbReference type="Proteomes" id="UP000785679">
    <property type="component" value="Unassembled WGS sequence"/>
</dbReference>
<dbReference type="Pfam" id="PF08578">
    <property type="entry name" value="DUF1765"/>
    <property type="match status" value="1"/>
</dbReference>
<gene>
    <name evidence="2" type="ORF">FGO68_gene5225</name>
</gene>
<dbReference type="PANTHER" id="PTHR35397:SF1">
    <property type="entry name" value="ARMADILLO-LIKE HELICAL DOMAIN-CONTAINING PROTEIN"/>
    <property type="match status" value="1"/>
</dbReference>
<comment type="caution">
    <text evidence="2">The sequence shown here is derived from an EMBL/GenBank/DDBJ whole genome shotgun (WGS) entry which is preliminary data.</text>
</comment>